<dbReference type="InterPro" id="IPR003710">
    <property type="entry name" value="ApbA"/>
</dbReference>
<dbReference type="FunFam" id="1.10.1040.10:FF:000017">
    <property type="entry name" value="2-dehydropantoate 2-reductase"/>
    <property type="match status" value="1"/>
</dbReference>
<accession>A0AA38RGV8</accession>
<reference evidence="7" key="1">
    <citation type="submission" date="2022-07" db="EMBL/GenBank/DDBJ databases">
        <title>Fungi with potential for degradation of polypropylene.</title>
        <authorList>
            <person name="Gostincar C."/>
        </authorList>
    </citation>
    <scope>NUCLEOTIDE SEQUENCE</scope>
    <source>
        <strain evidence="7">EXF-13308</strain>
    </source>
</reference>
<dbReference type="PANTHER" id="PTHR21708">
    <property type="entry name" value="PROBABLE 2-DEHYDROPANTOATE 2-REDUCTASE"/>
    <property type="match status" value="1"/>
</dbReference>
<comment type="function">
    <text evidence="4">Catalyzes the NADPH-dependent reduction of ketopantoate into pantoic acid.</text>
</comment>
<comment type="catalytic activity">
    <reaction evidence="4">
        <text>(R)-pantoate + NADP(+) = 2-dehydropantoate + NADPH + H(+)</text>
        <dbReference type="Rhea" id="RHEA:16233"/>
        <dbReference type="ChEBI" id="CHEBI:11561"/>
        <dbReference type="ChEBI" id="CHEBI:15378"/>
        <dbReference type="ChEBI" id="CHEBI:15980"/>
        <dbReference type="ChEBI" id="CHEBI:57783"/>
        <dbReference type="ChEBI" id="CHEBI:58349"/>
        <dbReference type="EC" id="1.1.1.169"/>
    </reaction>
</comment>
<dbReference type="SUPFAM" id="SSF48179">
    <property type="entry name" value="6-phosphogluconate dehydrogenase C-terminal domain-like"/>
    <property type="match status" value="1"/>
</dbReference>
<proteinExistence type="inferred from homology"/>
<dbReference type="Proteomes" id="UP001174694">
    <property type="component" value="Unassembled WGS sequence"/>
</dbReference>
<evidence type="ECO:0000256" key="3">
    <source>
        <dbReference type="ARBA" id="ARBA00023002"/>
    </source>
</evidence>
<evidence type="ECO:0000259" key="6">
    <source>
        <dbReference type="Pfam" id="PF08546"/>
    </source>
</evidence>
<feature type="domain" description="Ketopantoate reductase N-terminal" evidence="5">
    <location>
        <begin position="7"/>
        <end position="165"/>
    </location>
</feature>
<dbReference type="Pfam" id="PF02558">
    <property type="entry name" value="ApbA"/>
    <property type="match status" value="1"/>
</dbReference>
<evidence type="ECO:0000313" key="7">
    <source>
        <dbReference type="EMBL" id="KAJ9145296.1"/>
    </source>
</evidence>
<evidence type="ECO:0000256" key="1">
    <source>
        <dbReference type="ARBA" id="ARBA00007870"/>
    </source>
</evidence>
<dbReference type="Gene3D" id="3.40.50.720">
    <property type="entry name" value="NAD(P)-binding Rossmann-like Domain"/>
    <property type="match status" value="1"/>
</dbReference>
<keyword evidence="2 4" id="KW-0521">NADP</keyword>
<evidence type="ECO:0000313" key="8">
    <source>
        <dbReference type="Proteomes" id="UP001174694"/>
    </source>
</evidence>
<keyword evidence="8" id="KW-1185">Reference proteome</keyword>
<evidence type="ECO:0000259" key="5">
    <source>
        <dbReference type="Pfam" id="PF02558"/>
    </source>
</evidence>
<dbReference type="GO" id="GO:0008677">
    <property type="term" value="F:2-dehydropantoate 2-reductase activity"/>
    <property type="evidence" value="ECO:0007669"/>
    <property type="project" value="UniProtKB-EC"/>
</dbReference>
<sequence>MTSKAKVLLVGCGGVGTIAALNLELGGLATVDAVLRSNFQAVSAGGFTITSTDHGKIVGWRPTRILRSVPNIQQDNLEPYDFIVVTTKNIPDVTPTVLDIVGPAISLGHTVIVLIQNGLNIEKPFLGAFPQNVVLSGISIIGSHETDLGVIEHDGHDSLEIGPFRNPNLDHSVQETAAKRFISIYNAAGKSTCTYDPKVGRGRWRKLVYNACLNPICAITGLDTGRLRLAEDTVETLVRPAMGEIMAAAKAAGETLPENIAETMITLDPLQMYYSPSMLEDVRKGNFIEYENIIGEPVRAGKELGVPMPTLSIVFSMCKAIQWRNKQRRGLIDIPPREAAS</sequence>
<dbReference type="Gene3D" id="1.10.1040.10">
    <property type="entry name" value="N-(1-d-carboxylethyl)-l-norvaline Dehydrogenase, domain 2"/>
    <property type="match status" value="1"/>
</dbReference>
<organism evidence="7 8">
    <name type="scientific">Pleurostoma richardsiae</name>
    <dbReference type="NCBI Taxonomy" id="41990"/>
    <lineage>
        <taxon>Eukaryota</taxon>
        <taxon>Fungi</taxon>
        <taxon>Dikarya</taxon>
        <taxon>Ascomycota</taxon>
        <taxon>Pezizomycotina</taxon>
        <taxon>Sordariomycetes</taxon>
        <taxon>Sordariomycetidae</taxon>
        <taxon>Calosphaeriales</taxon>
        <taxon>Pleurostomataceae</taxon>
        <taxon>Pleurostoma</taxon>
    </lineage>
</organism>
<dbReference type="PANTHER" id="PTHR21708:SF30">
    <property type="entry name" value="2-DEHYDROPANTOATE 2-REDUCTASE-RELATED"/>
    <property type="match status" value="1"/>
</dbReference>
<dbReference type="InterPro" id="IPR013328">
    <property type="entry name" value="6PGD_dom2"/>
</dbReference>
<comment type="similarity">
    <text evidence="1 4">Belongs to the ketopantoate reductase family.</text>
</comment>
<name>A0AA38RGV8_9PEZI</name>
<comment type="caution">
    <text evidence="7">The sequence shown here is derived from an EMBL/GenBank/DDBJ whole genome shotgun (WGS) entry which is preliminary data.</text>
</comment>
<dbReference type="EMBL" id="JANBVO010000014">
    <property type="protein sequence ID" value="KAJ9145296.1"/>
    <property type="molecule type" value="Genomic_DNA"/>
</dbReference>
<feature type="domain" description="Ketopantoate reductase C-terminal" evidence="6">
    <location>
        <begin position="201"/>
        <end position="322"/>
    </location>
</feature>
<dbReference type="Pfam" id="PF08546">
    <property type="entry name" value="ApbA_C"/>
    <property type="match status" value="1"/>
</dbReference>
<keyword evidence="3 4" id="KW-0560">Oxidoreductase</keyword>
<dbReference type="AlphaFoldDB" id="A0AA38RGV8"/>
<dbReference type="InterPro" id="IPR013332">
    <property type="entry name" value="KPR_N"/>
</dbReference>
<protein>
    <recommendedName>
        <fullName evidence="4">2-dehydropantoate 2-reductase</fullName>
        <ecNumber evidence="4">1.1.1.169</ecNumber>
    </recommendedName>
    <alternativeName>
        <fullName evidence="4">Ketopantoate reductase</fullName>
    </alternativeName>
</protein>
<dbReference type="GO" id="GO:0005737">
    <property type="term" value="C:cytoplasm"/>
    <property type="evidence" value="ECO:0007669"/>
    <property type="project" value="TreeGrafter"/>
</dbReference>
<evidence type="ECO:0000256" key="4">
    <source>
        <dbReference type="RuleBase" id="RU362068"/>
    </source>
</evidence>
<dbReference type="SUPFAM" id="SSF51735">
    <property type="entry name" value="NAD(P)-binding Rossmann-fold domains"/>
    <property type="match status" value="1"/>
</dbReference>
<dbReference type="GO" id="GO:0015940">
    <property type="term" value="P:pantothenate biosynthetic process"/>
    <property type="evidence" value="ECO:0007669"/>
    <property type="project" value="InterPro"/>
</dbReference>
<dbReference type="InterPro" id="IPR051402">
    <property type="entry name" value="KPR-Related"/>
</dbReference>
<dbReference type="NCBIfam" id="TIGR00745">
    <property type="entry name" value="apbA_panE"/>
    <property type="match status" value="1"/>
</dbReference>
<dbReference type="EC" id="1.1.1.169" evidence="4"/>
<gene>
    <name evidence="7" type="ORF">NKR23_g5357</name>
</gene>
<dbReference type="InterPro" id="IPR013752">
    <property type="entry name" value="KPA_reductase"/>
</dbReference>
<dbReference type="InterPro" id="IPR008927">
    <property type="entry name" value="6-PGluconate_DH-like_C_sf"/>
</dbReference>
<evidence type="ECO:0000256" key="2">
    <source>
        <dbReference type="ARBA" id="ARBA00022857"/>
    </source>
</evidence>
<dbReference type="InterPro" id="IPR036291">
    <property type="entry name" value="NAD(P)-bd_dom_sf"/>
</dbReference>